<gene>
    <name evidence="1" type="ORF">E5222_12465</name>
</gene>
<proteinExistence type="predicted"/>
<dbReference type="PANTHER" id="PTHR38009">
    <property type="entry name" value="CONSERVED HYPOTHETICAL PHAGE TAIL PROTEIN"/>
    <property type="match status" value="1"/>
</dbReference>
<comment type="caution">
    <text evidence="1">The sequence shown here is derived from an EMBL/GenBank/DDBJ whole genome shotgun (WGS) entry which is preliminary data.</text>
</comment>
<evidence type="ECO:0000313" key="1">
    <source>
        <dbReference type="EMBL" id="TIX49637.1"/>
    </source>
</evidence>
<dbReference type="Proteomes" id="UP000309389">
    <property type="component" value="Unassembled WGS sequence"/>
</dbReference>
<dbReference type="Pfam" id="PF06841">
    <property type="entry name" value="Phage_T4_gp19"/>
    <property type="match status" value="1"/>
</dbReference>
<reference evidence="1 2" key="1">
    <citation type="submission" date="2019-04" db="EMBL/GenBank/DDBJ databases">
        <title>Altererythrobacter aquimixticola sp. nov., isolated from sediment of junction between the ocean and a freshwater spring.</title>
        <authorList>
            <person name="Yoon J.-H."/>
        </authorList>
    </citation>
    <scope>NUCLEOTIDE SEQUENCE [LARGE SCALE GENOMIC DNA]</scope>
    <source>
        <strain evidence="1 2">SSKS-13</strain>
    </source>
</reference>
<dbReference type="PANTHER" id="PTHR38009:SF1">
    <property type="entry name" value="CONSERVED HYPOTHETICAL PHAGE TAIL PROTEIN"/>
    <property type="match status" value="1"/>
</dbReference>
<sequence length="149" mass="17449">MPDRNRADPFRGYNFRVEFDGITRCAFREISGLTFEVDPVEYREGDEQYLHVRKLFGLRKFTNLQAKRGITTDLQLYKWYHEILRGGARLRDGAIILTNELQRDQLRWSFRNGFICKWEGPSLNATSNDVAIEMIEICVDRVELAATVQ</sequence>
<dbReference type="InterPro" id="IPR011747">
    <property type="entry name" value="CHP02241"/>
</dbReference>
<dbReference type="RefSeq" id="WP_136694114.1">
    <property type="nucleotide sequence ID" value="NZ_SSHH01000003.1"/>
</dbReference>
<protein>
    <submittedName>
        <fullName evidence="1">Phage tail protein</fullName>
    </submittedName>
</protein>
<accession>A0A4T3F135</accession>
<dbReference type="InterPro" id="IPR010667">
    <property type="entry name" value="Phage_T4_Gp19"/>
</dbReference>
<keyword evidence="2" id="KW-1185">Reference proteome</keyword>
<evidence type="ECO:0000313" key="2">
    <source>
        <dbReference type="Proteomes" id="UP000309389"/>
    </source>
</evidence>
<dbReference type="NCBIfam" id="TIGR02241">
    <property type="entry name" value="conserved hypothetical phage tail region protein"/>
    <property type="match status" value="1"/>
</dbReference>
<dbReference type="GO" id="GO:0005198">
    <property type="term" value="F:structural molecule activity"/>
    <property type="evidence" value="ECO:0007669"/>
    <property type="project" value="InterPro"/>
</dbReference>
<organism evidence="1 2">
    <name type="scientific">Alteraurantiacibacter aquimixticola</name>
    <dbReference type="NCBI Taxonomy" id="2489173"/>
    <lineage>
        <taxon>Bacteria</taxon>
        <taxon>Pseudomonadati</taxon>
        <taxon>Pseudomonadota</taxon>
        <taxon>Alphaproteobacteria</taxon>
        <taxon>Sphingomonadales</taxon>
        <taxon>Erythrobacteraceae</taxon>
        <taxon>Alteraurantiacibacter</taxon>
    </lineage>
</organism>
<dbReference type="AlphaFoldDB" id="A0A4T3F135"/>
<dbReference type="EMBL" id="SSHH01000003">
    <property type="protein sequence ID" value="TIX49637.1"/>
    <property type="molecule type" value="Genomic_DNA"/>
</dbReference>
<dbReference type="OrthoDB" id="9799891at2"/>
<name>A0A4T3F135_9SPHN</name>